<feature type="transmembrane region" description="Helical" evidence="6">
    <location>
        <begin position="78"/>
        <end position="102"/>
    </location>
</feature>
<keyword evidence="3 6" id="KW-1133">Transmembrane helix</keyword>
<feature type="transmembrane region" description="Helical" evidence="6">
    <location>
        <begin position="6"/>
        <end position="25"/>
    </location>
</feature>
<dbReference type="Proteomes" id="UP000824782">
    <property type="component" value="Unassembled WGS sequence"/>
</dbReference>
<proteinExistence type="predicted"/>
<evidence type="ECO:0000256" key="1">
    <source>
        <dbReference type="ARBA" id="ARBA00004225"/>
    </source>
</evidence>
<feature type="transmembrane region" description="Helical" evidence="6">
    <location>
        <begin position="130"/>
        <end position="149"/>
    </location>
</feature>
<evidence type="ECO:0000313" key="7">
    <source>
        <dbReference type="EMBL" id="KAG8546559.1"/>
    </source>
</evidence>
<dbReference type="InterPro" id="IPR009801">
    <property type="entry name" value="TMEM126"/>
</dbReference>
<keyword evidence="8" id="KW-1185">Reference proteome</keyword>
<evidence type="ECO:0000256" key="4">
    <source>
        <dbReference type="ARBA" id="ARBA00023128"/>
    </source>
</evidence>
<name>A0AAV6ZAW4_ENGPU</name>
<dbReference type="PANTHER" id="PTHR16296:SF2">
    <property type="entry name" value="TRANSMEMBRANE PROTEIN 126A"/>
    <property type="match status" value="1"/>
</dbReference>
<keyword evidence="5 6" id="KW-0472">Membrane</keyword>
<evidence type="ECO:0000313" key="8">
    <source>
        <dbReference type="Proteomes" id="UP000824782"/>
    </source>
</evidence>
<evidence type="ECO:0000256" key="6">
    <source>
        <dbReference type="SAM" id="Phobius"/>
    </source>
</evidence>
<comment type="subcellular location">
    <subcellularLocation>
        <location evidence="1">Mitochondrion membrane</location>
        <topology evidence="1">Multi-pass membrane protein</topology>
    </subcellularLocation>
</comment>
<evidence type="ECO:0000256" key="2">
    <source>
        <dbReference type="ARBA" id="ARBA00022692"/>
    </source>
</evidence>
<protein>
    <submittedName>
        <fullName evidence="7">Uncharacterized protein</fullName>
    </submittedName>
</protein>
<evidence type="ECO:0000256" key="3">
    <source>
        <dbReference type="ARBA" id="ARBA00022989"/>
    </source>
</evidence>
<reference evidence="7" key="1">
    <citation type="thesis" date="2020" institute="ProQuest LLC" country="789 East Eisenhower Parkway, Ann Arbor, MI, USA">
        <title>Comparative Genomics and Chromosome Evolution.</title>
        <authorList>
            <person name="Mudd A.B."/>
        </authorList>
    </citation>
    <scope>NUCLEOTIDE SEQUENCE</scope>
    <source>
        <strain evidence="7">237g6f4</strain>
        <tissue evidence="7">Blood</tissue>
    </source>
</reference>
<feature type="transmembrane region" description="Helical" evidence="6">
    <location>
        <begin position="37"/>
        <end position="58"/>
    </location>
</feature>
<evidence type="ECO:0000256" key="5">
    <source>
        <dbReference type="ARBA" id="ARBA00023136"/>
    </source>
</evidence>
<dbReference type="GO" id="GO:0032981">
    <property type="term" value="P:mitochondrial respiratory chain complex I assembly"/>
    <property type="evidence" value="ECO:0007669"/>
    <property type="project" value="TreeGrafter"/>
</dbReference>
<sequence length="163" mass="18119">KYFQYGSLLIGLSASTSGLVCNTVFRQTLKIRRGYIISSLIVSTLPLFQTTILYKIAIPGTIMAGKMNCSLCNTLRGTAIGGIVGGLGSASLAALVSTAYFIKYDKRPLPNDLFRFCINLYRPAMMRLKYFFLFQTLLCTAVSAGYYTIYEKMLTPEEEVENK</sequence>
<dbReference type="PANTHER" id="PTHR16296">
    <property type="entry name" value="UNCHARACTERIZED HYPOTHALAMUS PROTEIN HT007"/>
    <property type="match status" value="1"/>
</dbReference>
<dbReference type="Pfam" id="PF07114">
    <property type="entry name" value="TMEM126"/>
    <property type="match status" value="1"/>
</dbReference>
<keyword evidence="2 6" id="KW-0812">Transmembrane</keyword>
<dbReference type="EMBL" id="WNYA01001032">
    <property type="protein sequence ID" value="KAG8546559.1"/>
    <property type="molecule type" value="Genomic_DNA"/>
</dbReference>
<comment type="caution">
    <text evidence="7">The sequence shown here is derived from an EMBL/GenBank/DDBJ whole genome shotgun (WGS) entry which is preliminary data.</text>
</comment>
<keyword evidence="4" id="KW-0496">Mitochondrion</keyword>
<gene>
    <name evidence="7" type="ORF">GDO81_018655</name>
</gene>
<dbReference type="AlphaFoldDB" id="A0AAV6ZAW4"/>
<feature type="non-terminal residue" evidence="7">
    <location>
        <position position="1"/>
    </location>
</feature>
<dbReference type="GO" id="GO:0031966">
    <property type="term" value="C:mitochondrial membrane"/>
    <property type="evidence" value="ECO:0007669"/>
    <property type="project" value="UniProtKB-SubCell"/>
</dbReference>
<accession>A0AAV6ZAW4</accession>
<organism evidence="7 8">
    <name type="scientific">Engystomops pustulosus</name>
    <name type="common">Tungara frog</name>
    <name type="synonym">Physalaemus pustulosus</name>
    <dbReference type="NCBI Taxonomy" id="76066"/>
    <lineage>
        <taxon>Eukaryota</taxon>
        <taxon>Metazoa</taxon>
        <taxon>Chordata</taxon>
        <taxon>Craniata</taxon>
        <taxon>Vertebrata</taxon>
        <taxon>Euteleostomi</taxon>
        <taxon>Amphibia</taxon>
        <taxon>Batrachia</taxon>
        <taxon>Anura</taxon>
        <taxon>Neobatrachia</taxon>
        <taxon>Hyloidea</taxon>
        <taxon>Leptodactylidae</taxon>
        <taxon>Leiuperinae</taxon>
        <taxon>Engystomops</taxon>
    </lineage>
</organism>